<dbReference type="Proteomes" id="UP000199501">
    <property type="component" value="Unassembled WGS sequence"/>
</dbReference>
<gene>
    <name evidence="3" type="ORF">SAMN05216174_101604</name>
</gene>
<organism evidence="3 4">
    <name type="scientific">Actinokineospora iranica</name>
    <dbReference type="NCBI Taxonomy" id="1271860"/>
    <lineage>
        <taxon>Bacteria</taxon>
        <taxon>Bacillati</taxon>
        <taxon>Actinomycetota</taxon>
        <taxon>Actinomycetes</taxon>
        <taxon>Pseudonocardiales</taxon>
        <taxon>Pseudonocardiaceae</taxon>
        <taxon>Actinokineospora</taxon>
    </lineage>
</organism>
<keyword evidence="4" id="KW-1185">Reference proteome</keyword>
<feature type="signal peptide" evidence="2">
    <location>
        <begin position="1"/>
        <end position="23"/>
    </location>
</feature>
<protein>
    <recommendedName>
        <fullName evidence="5">Lipoprotein</fullName>
    </recommendedName>
</protein>
<dbReference type="RefSeq" id="WP_091447914.1">
    <property type="nucleotide sequence ID" value="NZ_FMZZ01000001.1"/>
</dbReference>
<keyword evidence="2" id="KW-0732">Signal</keyword>
<evidence type="ECO:0000313" key="3">
    <source>
        <dbReference type="EMBL" id="SDC23309.1"/>
    </source>
</evidence>
<evidence type="ECO:0008006" key="5">
    <source>
        <dbReference type="Google" id="ProtNLM"/>
    </source>
</evidence>
<evidence type="ECO:0000256" key="1">
    <source>
        <dbReference type="SAM" id="MobiDB-lite"/>
    </source>
</evidence>
<feature type="compositionally biased region" description="Basic and acidic residues" evidence="1">
    <location>
        <begin position="37"/>
        <end position="52"/>
    </location>
</feature>
<dbReference type="STRING" id="1271860.SAMN05216174_101604"/>
<dbReference type="PROSITE" id="PS51257">
    <property type="entry name" value="PROKAR_LIPOPROTEIN"/>
    <property type="match status" value="1"/>
</dbReference>
<dbReference type="EMBL" id="FMZZ01000001">
    <property type="protein sequence ID" value="SDC23309.1"/>
    <property type="molecule type" value="Genomic_DNA"/>
</dbReference>
<sequence length="114" mass="11356">MALTRVFVAVAIALLMACCPIGDGVPGAHPAAAQVGQHHDCGASGHDEHHPAADSVRAAPRGPQTSDPGADLPAAALPATASHPVARPKPSARVGPATVVSGRDLLIEISIARS</sequence>
<name>A0A1G6JX01_9PSEU</name>
<evidence type="ECO:0000313" key="4">
    <source>
        <dbReference type="Proteomes" id="UP000199501"/>
    </source>
</evidence>
<feature type="chain" id="PRO_5038369789" description="Lipoprotein" evidence="2">
    <location>
        <begin position="24"/>
        <end position="114"/>
    </location>
</feature>
<accession>A0A1G6JX01</accession>
<evidence type="ECO:0000256" key="2">
    <source>
        <dbReference type="SAM" id="SignalP"/>
    </source>
</evidence>
<proteinExistence type="predicted"/>
<feature type="region of interest" description="Disordered" evidence="1">
    <location>
        <begin position="28"/>
        <end position="95"/>
    </location>
</feature>
<dbReference type="AlphaFoldDB" id="A0A1G6JX01"/>
<reference evidence="4" key="1">
    <citation type="submission" date="2016-10" db="EMBL/GenBank/DDBJ databases">
        <authorList>
            <person name="Varghese N."/>
            <person name="Submissions S."/>
        </authorList>
    </citation>
    <scope>NUCLEOTIDE SEQUENCE [LARGE SCALE GENOMIC DNA]</scope>
    <source>
        <strain evidence="4">IBRC-M 10403</strain>
    </source>
</reference>
<feature type="compositionally biased region" description="Low complexity" evidence="1">
    <location>
        <begin position="68"/>
        <end position="85"/>
    </location>
</feature>